<evidence type="ECO:0000313" key="2">
    <source>
        <dbReference type="Proteomes" id="UP000729701"/>
    </source>
</evidence>
<dbReference type="PANTHER" id="PTHR34129">
    <property type="entry name" value="BLR1139 PROTEIN"/>
    <property type="match status" value="1"/>
</dbReference>
<dbReference type="SUPFAM" id="SSF56399">
    <property type="entry name" value="ADP-ribosylation"/>
    <property type="match status" value="1"/>
</dbReference>
<dbReference type="Proteomes" id="UP000729701">
    <property type="component" value="Unassembled WGS sequence"/>
</dbReference>
<gene>
    <name evidence="1" type="ORF">KME60_23975</name>
</gene>
<proteinExistence type="predicted"/>
<dbReference type="AlphaFoldDB" id="A0A951QT88"/>
<dbReference type="Gene3D" id="3.20.170.20">
    <property type="entry name" value="Protein of unknown function DUF952"/>
    <property type="match status" value="1"/>
</dbReference>
<reference evidence="1" key="2">
    <citation type="journal article" date="2022" name="Microbiol. Resour. Announc.">
        <title>Metagenome Sequencing to Explore Phylogenomics of Terrestrial Cyanobacteria.</title>
        <authorList>
            <person name="Ward R.D."/>
            <person name="Stajich J.E."/>
            <person name="Johansen J.R."/>
            <person name="Huntemann M."/>
            <person name="Clum A."/>
            <person name="Foster B."/>
            <person name="Foster B."/>
            <person name="Roux S."/>
            <person name="Palaniappan K."/>
            <person name="Varghese N."/>
            <person name="Mukherjee S."/>
            <person name="Reddy T.B.K."/>
            <person name="Daum C."/>
            <person name="Copeland A."/>
            <person name="Chen I.A."/>
            <person name="Ivanova N.N."/>
            <person name="Kyrpides N.C."/>
            <person name="Shapiro N."/>
            <person name="Eloe-Fadrosh E.A."/>
            <person name="Pietrasiak N."/>
        </authorList>
    </citation>
    <scope>NUCLEOTIDE SEQUENCE</scope>
    <source>
        <strain evidence="1">GSE-NOS-MK-12-04C</strain>
    </source>
</reference>
<dbReference type="PANTHER" id="PTHR34129:SF1">
    <property type="entry name" value="DUF952 DOMAIN-CONTAINING PROTEIN"/>
    <property type="match status" value="1"/>
</dbReference>
<dbReference type="EMBL" id="JAHHGZ010000030">
    <property type="protein sequence ID" value="MBW4670390.1"/>
    <property type="molecule type" value="Genomic_DNA"/>
</dbReference>
<evidence type="ECO:0000313" key="1">
    <source>
        <dbReference type="EMBL" id="MBW4670390.1"/>
    </source>
</evidence>
<comment type="caution">
    <text evidence="1">The sequence shown here is derived from an EMBL/GenBank/DDBJ whole genome shotgun (WGS) entry which is preliminary data.</text>
</comment>
<dbReference type="InterPro" id="IPR009297">
    <property type="entry name" value="DUF952"/>
</dbReference>
<protein>
    <submittedName>
        <fullName evidence="1">DUF952 domain-containing protein</fullName>
    </submittedName>
</protein>
<accession>A0A951QT88</accession>
<name>A0A951QT88_9CYAN</name>
<organism evidence="1 2">
    <name type="scientific">Cyanomargarita calcarea GSE-NOS-MK-12-04C</name>
    <dbReference type="NCBI Taxonomy" id="2839659"/>
    <lineage>
        <taxon>Bacteria</taxon>
        <taxon>Bacillati</taxon>
        <taxon>Cyanobacteriota</taxon>
        <taxon>Cyanophyceae</taxon>
        <taxon>Nostocales</taxon>
        <taxon>Cyanomargaritaceae</taxon>
        <taxon>Cyanomargarita</taxon>
    </lineage>
</organism>
<sequence length="111" mass="12786">MNTILHITQRQKWEEAKFLGSYRADSLETEGFIHCSTQTQTVKTANRFFPNQKELVILCIDSAKVNAQIRYEGVERDNLFPHIYGVLNLDAVFKVVDFESGDNGLFELPEF</sequence>
<dbReference type="Pfam" id="PF06108">
    <property type="entry name" value="DUF952"/>
    <property type="match status" value="1"/>
</dbReference>
<reference evidence="1" key="1">
    <citation type="submission" date="2021-05" db="EMBL/GenBank/DDBJ databases">
        <authorList>
            <person name="Pietrasiak N."/>
            <person name="Ward R."/>
            <person name="Stajich J.E."/>
            <person name="Kurbessoian T."/>
        </authorList>
    </citation>
    <scope>NUCLEOTIDE SEQUENCE</scope>
    <source>
        <strain evidence="1">GSE-NOS-MK-12-04C</strain>
    </source>
</reference>